<keyword evidence="13" id="KW-1185">Reference proteome</keyword>
<sequence length="459" mass="49616">MNIDLQKIRSPFFIGIAGAGMSAIAQYLQGTGKQVSGSDRFFNEGKAGDIKEKLEAGGIRCFLQNGAGITPDTDLVVASTAIEDTVEEIRKARALNIPVMHRSELLALIAASKKTIAIGGTSGKSTTTGMLFDILQQAGMHPSVISGAGLVSLIKKGKIGNAFVGSGEWLVIEADESDGSIVQYRPEIGVLLNIEKDHKELEELMRVFETFRNNSRLFCVNRSNMHSAALSANPAHDFCVDETCTGVGFQATEFVQDGFHIAFKVNGEPFGIRILGQHNMENAVAATAAAVIAGASLKDAAAALAGYEGIYRRSQVLGEKNGIWVVDDFAHNPVKCAAAIRSCQPVSDKVVAWFQPHGYTPTKFLRKEFVEEIGNALRPQDEIWMSEIFYAGGTTTKDISASDLISDLKTRGKNAYFVEDREQLLAAMDGHLQPGSTLLLMGARDPSLEQFAREIYHGL</sequence>
<dbReference type="GO" id="GO:0051301">
    <property type="term" value="P:cell division"/>
    <property type="evidence" value="ECO:0007669"/>
    <property type="project" value="UniProtKB-KW"/>
</dbReference>
<dbReference type="Pfam" id="PF01225">
    <property type="entry name" value="Mur_ligase"/>
    <property type="match status" value="1"/>
</dbReference>
<evidence type="ECO:0000313" key="12">
    <source>
        <dbReference type="EMBL" id="SDD53030.1"/>
    </source>
</evidence>
<dbReference type="Gene3D" id="3.40.50.720">
    <property type="entry name" value="NAD(P)-binding Rossmann-like Domain"/>
    <property type="match status" value="1"/>
</dbReference>
<dbReference type="InterPro" id="IPR036615">
    <property type="entry name" value="Mur_ligase_C_dom_sf"/>
</dbReference>
<dbReference type="GO" id="GO:0005524">
    <property type="term" value="F:ATP binding"/>
    <property type="evidence" value="ECO:0007669"/>
    <property type="project" value="UniProtKB-KW"/>
</dbReference>
<dbReference type="SUPFAM" id="SSF53623">
    <property type="entry name" value="MurD-like peptide ligases, catalytic domain"/>
    <property type="match status" value="1"/>
</dbReference>
<keyword evidence="4" id="KW-0067">ATP-binding</keyword>
<dbReference type="OrthoDB" id="9804126at2"/>
<evidence type="ECO:0000256" key="4">
    <source>
        <dbReference type="ARBA" id="ARBA00022840"/>
    </source>
</evidence>
<feature type="domain" description="Mur ligase N-terminal catalytic" evidence="9">
    <location>
        <begin position="13"/>
        <end position="113"/>
    </location>
</feature>
<evidence type="ECO:0000256" key="7">
    <source>
        <dbReference type="ARBA" id="ARBA00023306"/>
    </source>
</evidence>
<dbReference type="STRING" id="1285928.SAMN04487894_11024"/>
<dbReference type="AlphaFoldDB" id="A0A1G6VH71"/>
<evidence type="ECO:0000256" key="3">
    <source>
        <dbReference type="ARBA" id="ARBA00022741"/>
    </source>
</evidence>
<feature type="domain" description="Mur ligase C-terminal" evidence="10">
    <location>
        <begin position="312"/>
        <end position="444"/>
    </location>
</feature>
<evidence type="ECO:0000256" key="6">
    <source>
        <dbReference type="ARBA" id="ARBA00022984"/>
    </source>
</evidence>
<proteinExistence type="predicted"/>
<dbReference type="Gene3D" id="3.90.190.20">
    <property type="entry name" value="Mur ligase, C-terminal domain"/>
    <property type="match status" value="1"/>
</dbReference>
<dbReference type="Proteomes" id="UP000198757">
    <property type="component" value="Unassembled WGS sequence"/>
</dbReference>
<dbReference type="InterPro" id="IPR050061">
    <property type="entry name" value="MurCDEF_pg_biosynth"/>
</dbReference>
<keyword evidence="6" id="KW-0573">Peptidoglycan synthesis</keyword>
<dbReference type="SUPFAM" id="SSF53244">
    <property type="entry name" value="MurD-like peptide ligases, peptide-binding domain"/>
    <property type="match status" value="1"/>
</dbReference>
<evidence type="ECO:0000256" key="8">
    <source>
        <dbReference type="ARBA" id="ARBA00023316"/>
    </source>
</evidence>
<dbReference type="EMBL" id="FMZO01000010">
    <property type="protein sequence ID" value="SDD53030.1"/>
    <property type="molecule type" value="Genomic_DNA"/>
</dbReference>
<keyword evidence="7" id="KW-0131">Cell cycle</keyword>
<evidence type="ECO:0000259" key="11">
    <source>
        <dbReference type="Pfam" id="PF08245"/>
    </source>
</evidence>
<dbReference type="GO" id="GO:0016881">
    <property type="term" value="F:acid-amino acid ligase activity"/>
    <property type="evidence" value="ECO:0007669"/>
    <property type="project" value="InterPro"/>
</dbReference>
<dbReference type="Pfam" id="PF02875">
    <property type="entry name" value="Mur_ligase_C"/>
    <property type="match status" value="1"/>
</dbReference>
<dbReference type="InterPro" id="IPR036565">
    <property type="entry name" value="Mur-like_cat_sf"/>
</dbReference>
<keyword evidence="5" id="KW-0133">Cell shape</keyword>
<dbReference type="PANTHER" id="PTHR43445:SF3">
    <property type="entry name" value="UDP-N-ACETYLMURAMATE--L-ALANINE LIGASE"/>
    <property type="match status" value="1"/>
</dbReference>
<dbReference type="PANTHER" id="PTHR43445">
    <property type="entry name" value="UDP-N-ACETYLMURAMATE--L-ALANINE LIGASE-RELATED"/>
    <property type="match status" value="1"/>
</dbReference>
<dbReference type="GO" id="GO:0008360">
    <property type="term" value="P:regulation of cell shape"/>
    <property type="evidence" value="ECO:0007669"/>
    <property type="project" value="UniProtKB-KW"/>
</dbReference>
<evidence type="ECO:0000259" key="9">
    <source>
        <dbReference type="Pfam" id="PF01225"/>
    </source>
</evidence>
<evidence type="ECO:0000256" key="2">
    <source>
        <dbReference type="ARBA" id="ARBA00022618"/>
    </source>
</evidence>
<dbReference type="GO" id="GO:0071555">
    <property type="term" value="P:cell wall organization"/>
    <property type="evidence" value="ECO:0007669"/>
    <property type="project" value="UniProtKB-KW"/>
</dbReference>
<dbReference type="GO" id="GO:0009252">
    <property type="term" value="P:peptidoglycan biosynthetic process"/>
    <property type="evidence" value="ECO:0007669"/>
    <property type="project" value="UniProtKB-KW"/>
</dbReference>
<gene>
    <name evidence="12" type="ORF">SAMN04487894_11024</name>
</gene>
<organism evidence="12 13">
    <name type="scientific">Niabella drilacis (strain DSM 25811 / CCM 8410 / CCUG 62505 / LMG 26954 / E90)</name>
    <dbReference type="NCBI Taxonomy" id="1285928"/>
    <lineage>
        <taxon>Bacteria</taxon>
        <taxon>Pseudomonadati</taxon>
        <taxon>Bacteroidota</taxon>
        <taxon>Chitinophagia</taxon>
        <taxon>Chitinophagales</taxon>
        <taxon>Chitinophagaceae</taxon>
        <taxon>Niabella</taxon>
    </lineage>
</organism>
<keyword evidence="3" id="KW-0547">Nucleotide-binding</keyword>
<accession>A0A1G6VH71</accession>
<name>A0A1G6VH71_NIADE</name>
<protein>
    <submittedName>
        <fullName evidence="12">UDP-N-acetylmuramate--alanine ligase</fullName>
    </submittedName>
</protein>
<keyword evidence="1 12" id="KW-0436">Ligase</keyword>
<dbReference type="InterPro" id="IPR004101">
    <property type="entry name" value="Mur_ligase_C"/>
</dbReference>
<dbReference type="Gene3D" id="3.40.1190.10">
    <property type="entry name" value="Mur-like, catalytic domain"/>
    <property type="match status" value="1"/>
</dbReference>
<dbReference type="RefSeq" id="WP_090391392.1">
    <property type="nucleotide sequence ID" value="NZ_FMZO01000010.1"/>
</dbReference>
<dbReference type="InterPro" id="IPR013221">
    <property type="entry name" value="Mur_ligase_cen"/>
</dbReference>
<evidence type="ECO:0000313" key="13">
    <source>
        <dbReference type="Proteomes" id="UP000198757"/>
    </source>
</evidence>
<evidence type="ECO:0000256" key="5">
    <source>
        <dbReference type="ARBA" id="ARBA00022960"/>
    </source>
</evidence>
<dbReference type="Pfam" id="PF08245">
    <property type="entry name" value="Mur_ligase_M"/>
    <property type="match status" value="1"/>
</dbReference>
<reference evidence="13" key="1">
    <citation type="submission" date="2016-10" db="EMBL/GenBank/DDBJ databases">
        <authorList>
            <person name="Varghese N."/>
            <person name="Submissions S."/>
        </authorList>
    </citation>
    <scope>NUCLEOTIDE SEQUENCE [LARGE SCALE GENOMIC DNA]</scope>
    <source>
        <strain evidence="13">DSM 25811 / CCM 8410 / LMG 26954 / E90</strain>
    </source>
</reference>
<keyword evidence="2" id="KW-0132">Cell division</keyword>
<keyword evidence="8" id="KW-0961">Cell wall biogenesis/degradation</keyword>
<evidence type="ECO:0000256" key="1">
    <source>
        <dbReference type="ARBA" id="ARBA00022598"/>
    </source>
</evidence>
<feature type="domain" description="Mur ligase central" evidence="11">
    <location>
        <begin position="118"/>
        <end position="290"/>
    </location>
</feature>
<evidence type="ECO:0000259" key="10">
    <source>
        <dbReference type="Pfam" id="PF02875"/>
    </source>
</evidence>
<dbReference type="SUPFAM" id="SSF51984">
    <property type="entry name" value="MurCD N-terminal domain"/>
    <property type="match status" value="1"/>
</dbReference>
<dbReference type="InterPro" id="IPR000713">
    <property type="entry name" value="Mur_ligase_N"/>
</dbReference>